<evidence type="ECO:0000313" key="3">
    <source>
        <dbReference type="Proteomes" id="UP000010478"/>
    </source>
</evidence>
<dbReference type="RefSeq" id="WP_015179379.1">
    <property type="nucleotide sequence ID" value="NC_019729.1"/>
</dbReference>
<protein>
    <submittedName>
        <fullName evidence="2">Uncharacterized protein</fullName>
    </submittedName>
</protein>
<evidence type="ECO:0000256" key="1">
    <source>
        <dbReference type="SAM" id="MobiDB-lite"/>
    </source>
</evidence>
<sequence>MESNNLFWQELPSESSAITASAPDNSTNQELNNLELDAIAGGCSDAVDRAQAAGIPVLTISGPGPKFRGPSMQLIEAATRAFGNQQ</sequence>
<dbReference type="KEGG" id="oni:Osc7112_5985"/>
<organism evidence="2 3">
    <name type="scientific">Phormidium nigroviride PCC 7112</name>
    <dbReference type="NCBI Taxonomy" id="179408"/>
    <lineage>
        <taxon>Bacteria</taxon>
        <taxon>Bacillati</taxon>
        <taxon>Cyanobacteriota</taxon>
        <taxon>Cyanophyceae</taxon>
        <taxon>Oscillatoriophycideae</taxon>
        <taxon>Oscillatoriales</taxon>
        <taxon>Oscillatoriaceae</taxon>
        <taxon>Phormidium</taxon>
    </lineage>
</organism>
<dbReference type="HOGENOM" id="CLU_2494915_0_0_3"/>
<proteinExistence type="predicted"/>
<evidence type="ECO:0000313" key="2">
    <source>
        <dbReference type="EMBL" id="AFZ10179.1"/>
    </source>
</evidence>
<reference evidence="2 3" key="1">
    <citation type="submission" date="2012-05" db="EMBL/GenBank/DDBJ databases">
        <title>Finished chromosome of genome of Oscillatoria sp. PCC 7112.</title>
        <authorList>
            <consortium name="US DOE Joint Genome Institute"/>
            <person name="Gugger M."/>
            <person name="Coursin T."/>
            <person name="Rippka R."/>
            <person name="Tandeau De Marsac N."/>
            <person name="Huntemann M."/>
            <person name="Wei C.-L."/>
            <person name="Han J."/>
            <person name="Detter J.C."/>
            <person name="Han C."/>
            <person name="Tapia R."/>
            <person name="Davenport K."/>
            <person name="Daligault H."/>
            <person name="Erkkila T."/>
            <person name="Gu W."/>
            <person name="Munk A.C.C."/>
            <person name="Teshima H."/>
            <person name="Xu Y."/>
            <person name="Chain P."/>
            <person name="Chen A."/>
            <person name="Krypides N."/>
            <person name="Mavromatis K."/>
            <person name="Markowitz V."/>
            <person name="Szeto E."/>
            <person name="Ivanova N."/>
            <person name="Mikhailova N."/>
            <person name="Ovchinnikova G."/>
            <person name="Pagani I."/>
            <person name="Pati A."/>
            <person name="Goodwin L."/>
            <person name="Peters L."/>
            <person name="Pitluck S."/>
            <person name="Woyke T."/>
            <person name="Kerfeld C."/>
        </authorList>
    </citation>
    <scope>NUCLEOTIDE SEQUENCE [LARGE SCALE GENOMIC DNA]</scope>
    <source>
        <strain evidence="2 3">PCC 7112</strain>
    </source>
</reference>
<gene>
    <name evidence="2" type="ORF">Osc7112_5985</name>
</gene>
<dbReference type="AlphaFoldDB" id="K9VRJ1"/>
<name>K9VRJ1_9CYAN</name>
<dbReference type="EMBL" id="CP003614">
    <property type="protein sequence ID" value="AFZ10179.1"/>
    <property type="molecule type" value="Genomic_DNA"/>
</dbReference>
<dbReference type="Proteomes" id="UP000010478">
    <property type="component" value="Chromosome"/>
</dbReference>
<keyword evidence="3" id="KW-1185">Reference proteome</keyword>
<accession>K9VRJ1</accession>
<feature type="region of interest" description="Disordered" evidence="1">
    <location>
        <begin position="1"/>
        <end position="27"/>
    </location>
</feature>
<dbReference type="STRING" id="179408.Osc7112_5985"/>